<comment type="caution">
    <text evidence="3">The sequence shown here is derived from an EMBL/GenBank/DDBJ whole genome shotgun (WGS) entry which is preliminary data.</text>
</comment>
<proteinExistence type="predicted"/>
<dbReference type="AlphaFoldDB" id="A0A9P8CBS7"/>
<name>A0A9P8CBS7_9HELO</name>
<feature type="domain" description="AAA+ ATPase" evidence="2">
    <location>
        <begin position="490"/>
        <end position="617"/>
    </location>
</feature>
<dbReference type="SMART" id="SM00382">
    <property type="entry name" value="AAA"/>
    <property type="match status" value="1"/>
</dbReference>
<evidence type="ECO:0000313" key="3">
    <source>
        <dbReference type="EMBL" id="KAG9241229.1"/>
    </source>
</evidence>
<dbReference type="GO" id="GO:0005524">
    <property type="term" value="F:ATP binding"/>
    <property type="evidence" value="ECO:0007669"/>
    <property type="project" value="InterPro"/>
</dbReference>
<dbReference type="Proteomes" id="UP000887226">
    <property type="component" value="Unassembled WGS sequence"/>
</dbReference>
<protein>
    <recommendedName>
        <fullName evidence="2">AAA+ ATPase domain-containing protein</fullName>
    </recommendedName>
</protein>
<feature type="region of interest" description="Disordered" evidence="1">
    <location>
        <begin position="56"/>
        <end position="82"/>
    </location>
</feature>
<dbReference type="InterPro" id="IPR003593">
    <property type="entry name" value="AAA+_ATPase"/>
</dbReference>
<organism evidence="3 4">
    <name type="scientific">Calycina marina</name>
    <dbReference type="NCBI Taxonomy" id="1763456"/>
    <lineage>
        <taxon>Eukaryota</taxon>
        <taxon>Fungi</taxon>
        <taxon>Dikarya</taxon>
        <taxon>Ascomycota</taxon>
        <taxon>Pezizomycotina</taxon>
        <taxon>Leotiomycetes</taxon>
        <taxon>Helotiales</taxon>
        <taxon>Pezizellaceae</taxon>
        <taxon>Calycina</taxon>
    </lineage>
</organism>
<gene>
    <name evidence="3" type="ORF">BJ878DRAFT_536646</name>
</gene>
<dbReference type="InterPro" id="IPR027417">
    <property type="entry name" value="P-loop_NTPase"/>
</dbReference>
<evidence type="ECO:0000256" key="1">
    <source>
        <dbReference type="SAM" id="MobiDB-lite"/>
    </source>
</evidence>
<feature type="region of interest" description="Disordered" evidence="1">
    <location>
        <begin position="1"/>
        <end position="39"/>
    </location>
</feature>
<accession>A0A9P8CBS7</accession>
<sequence length="709" mass="80113">MAPTIQSSHLSSGNPLRNPPPSPATPCSPPAYQTHSTKASMQVAVEFAQQIMEALKSINAEQESPPVQPSDTAAEAKPEERKARASTLEFKKVNEVWDKKEYKYKVVESLTPPDEVNELGHYIFVVRTRIDKETKNQVHYIDVKSAGLRDVLRKVLQDVPGTCLYEEKPSVEQKLLFHYLSNLEQCRQNPRAGLDRSTLEHLDLLLDFMRTAYASTTERLGPLLKKHQITYDLLWTLCKPNTLAYTTCFGTGQPRCVKYEFGEEKTTRDGIKYFHVKARYFDFDGKVFGETSNDHAIENFRRAKQITALEVFPLEYHPGEKHVRAHLTKCGRKFLSMMDVHHCEYEGKAFYIEKERVVEIFIKSRVVVGAAYFREEKPNYSRPSIKESKKDLSVTEKLTAPAKGNGMDPSEVKGDDQLICSPTVPGFSLNNRRWAELAVADITEIDWKQAALDDLHIPAKKKKAVQALSEAHVQRASTNPFDDFVEGKGQGFNVLLHGPPGVGKTLTAELLAEHLHRALMPISAGELGTTAEAVEQRLPLIFKRASRWKAVLLLDEADVLLEQRSVQDVHRNALVCVFLRTLEYYRGMMFLTTNRVKQIDDAIASRIQFRLKYDNLNREQRINIWRAFLEKTVTPQGAPICSRKAFDSLVGKERNGREIKNLVSTAHALAIQEGCQLTISHLEVAITACEDFECDFQGAGSTEAMNGYS</sequence>
<evidence type="ECO:0000313" key="4">
    <source>
        <dbReference type="Proteomes" id="UP000887226"/>
    </source>
</evidence>
<feature type="compositionally biased region" description="Pro residues" evidence="1">
    <location>
        <begin position="17"/>
        <end position="29"/>
    </location>
</feature>
<dbReference type="InterPro" id="IPR054289">
    <property type="entry name" value="DUF7025"/>
</dbReference>
<dbReference type="GO" id="GO:0016887">
    <property type="term" value="F:ATP hydrolysis activity"/>
    <property type="evidence" value="ECO:0007669"/>
    <property type="project" value="InterPro"/>
</dbReference>
<dbReference type="Pfam" id="PF22942">
    <property type="entry name" value="DUF7025"/>
    <property type="match status" value="1"/>
</dbReference>
<feature type="compositionally biased region" description="Polar residues" evidence="1">
    <location>
        <begin position="1"/>
        <end position="15"/>
    </location>
</feature>
<dbReference type="PANTHER" id="PTHR46411">
    <property type="entry name" value="FAMILY ATPASE, PUTATIVE-RELATED"/>
    <property type="match status" value="1"/>
</dbReference>
<dbReference type="SUPFAM" id="SSF52540">
    <property type="entry name" value="P-loop containing nucleoside triphosphate hydrolases"/>
    <property type="match status" value="1"/>
</dbReference>
<dbReference type="Gene3D" id="3.40.50.300">
    <property type="entry name" value="P-loop containing nucleotide triphosphate hydrolases"/>
    <property type="match status" value="1"/>
</dbReference>
<dbReference type="PANTHER" id="PTHR46411:SF1">
    <property type="entry name" value="FAMILY ATPASE, PUTATIVE (AFU_ORTHOLOGUE AFUA_7G05752)-RELATED"/>
    <property type="match status" value="1"/>
</dbReference>
<dbReference type="OrthoDB" id="10042665at2759"/>
<dbReference type="InterPro" id="IPR003959">
    <property type="entry name" value="ATPase_AAA_core"/>
</dbReference>
<keyword evidence="4" id="KW-1185">Reference proteome</keyword>
<evidence type="ECO:0000259" key="2">
    <source>
        <dbReference type="SMART" id="SM00382"/>
    </source>
</evidence>
<reference evidence="3" key="1">
    <citation type="journal article" date="2021" name="IMA Fungus">
        <title>Genomic characterization of three marine fungi, including Emericellopsis atlantica sp. nov. with signatures of a generalist lifestyle and marine biomass degradation.</title>
        <authorList>
            <person name="Hagestad O.C."/>
            <person name="Hou L."/>
            <person name="Andersen J.H."/>
            <person name="Hansen E.H."/>
            <person name="Altermark B."/>
            <person name="Li C."/>
            <person name="Kuhnert E."/>
            <person name="Cox R.J."/>
            <person name="Crous P.W."/>
            <person name="Spatafora J.W."/>
            <person name="Lail K."/>
            <person name="Amirebrahimi M."/>
            <person name="Lipzen A."/>
            <person name="Pangilinan J."/>
            <person name="Andreopoulos W."/>
            <person name="Hayes R.D."/>
            <person name="Ng V."/>
            <person name="Grigoriev I.V."/>
            <person name="Jackson S.A."/>
            <person name="Sutton T.D.S."/>
            <person name="Dobson A.D.W."/>
            <person name="Rama T."/>
        </authorList>
    </citation>
    <scope>NUCLEOTIDE SEQUENCE</scope>
    <source>
        <strain evidence="3">TRa3180A</strain>
    </source>
</reference>
<dbReference type="EMBL" id="MU254247">
    <property type="protein sequence ID" value="KAG9241229.1"/>
    <property type="molecule type" value="Genomic_DNA"/>
</dbReference>
<dbReference type="CDD" id="cd19481">
    <property type="entry name" value="RecA-like_protease"/>
    <property type="match status" value="1"/>
</dbReference>
<dbReference type="Pfam" id="PF00004">
    <property type="entry name" value="AAA"/>
    <property type="match status" value="1"/>
</dbReference>